<accession>A0A455U1M7</accession>
<dbReference type="AlphaFoldDB" id="A0A455U1M7"/>
<name>A0A455U1M7_9GAMM</name>
<sequence length="73" mass="8059">MGKIIAHHAKLLAAEVDELWLGGFSTGGNLVTSHAFSDDNVDGLLLFSPGFYPDTRYLFRPGHCLFMGLARHR</sequence>
<dbReference type="EMBL" id="AP019514">
    <property type="protein sequence ID" value="BBI59892.1"/>
    <property type="molecule type" value="Genomic_DNA"/>
</dbReference>
<reference evidence="1 2" key="1">
    <citation type="journal article" date="2019" name="Microbiol. Resour. Announc.">
        <title>Complete Genome Sequence of Halomonas sulfidaeris Strain Esulfide1 Isolated from a Metal Sulfide Rock at a Depth of 2,200 Meters, Obtained Using Nanopore Sequencing.</title>
        <authorList>
            <person name="Saito M."/>
            <person name="Nishigata A."/>
            <person name="Galipon J."/>
            <person name="Arakawa K."/>
        </authorList>
    </citation>
    <scope>NUCLEOTIDE SEQUENCE [LARGE SCALE GENOMIC DNA]</scope>
    <source>
        <strain evidence="1 2">ATCC BAA-803</strain>
    </source>
</reference>
<evidence type="ECO:0000313" key="2">
    <source>
        <dbReference type="Proteomes" id="UP000320231"/>
    </source>
</evidence>
<dbReference type="Proteomes" id="UP000320231">
    <property type="component" value="Chromosome"/>
</dbReference>
<dbReference type="SUPFAM" id="SSF53474">
    <property type="entry name" value="alpha/beta-Hydrolases"/>
    <property type="match status" value="1"/>
</dbReference>
<organism evidence="1 2">
    <name type="scientific">Vreelandella sulfidaeris</name>
    <dbReference type="NCBI Taxonomy" id="115553"/>
    <lineage>
        <taxon>Bacteria</taxon>
        <taxon>Pseudomonadati</taxon>
        <taxon>Pseudomonadota</taxon>
        <taxon>Gammaproteobacteria</taxon>
        <taxon>Oceanospirillales</taxon>
        <taxon>Halomonadaceae</taxon>
        <taxon>Vreelandella</taxon>
    </lineage>
</organism>
<proteinExistence type="predicted"/>
<dbReference type="InterPro" id="IPR029058">
    <property type="entry name" value="AB_hydrolase_fold"/>
</dbReference>
<evidence type="ECO:0008006" key="3">
    <source>
        <dbReference type="Google" id="ProtNLM"/>
    </source>
</evidence>
<evidence type="ECO:0000313" key="1">
    <source>
        <dbReference type="EMBL" id="BBI59892.1"/>
    </source>
</evidence>
<gene>
    <name evidence="1" type="ORF">HSBAA_11980</name>
</gene>
<protein>
    <recommendedName>
        <fullName evidence="3">Serine aminopeptidase S33 domain-containing protein</fullName>
    </recommendedName>
</protein>
<dbReference type="KEGG" id="hsr:HSBAA_11980"/>